<keyword evidence="7" id="KW-1185">Reference proteome</keyword>
<dbReference type="NCBIfam" id="TIGR02727">
    <property type="entry name" value="MTHFS_bact"/>
    <property type="match status" value="1"/>
</dbReference>
<dbReference type="Pfam" id="PF01812">
    <property type="entry name" value="5-FTHF_cyc-lig"/>
    <property type="match status" value="1"/>
</dbReference>
<comment type="catalytic activity">
    <reaction evidence="5">
        <text>(6S)-5-formyl-5,6,7,8-tetrahydrofolate + ATP = (6R)-5,10-methenyltetrahydrofolate + ADP + phosphate</text>
        <dbReference type="Rhea" id="RHEA:10488"/>
        <dbReference type="ChEBI" id="CHEBI:30616"/>
        <dbReference type="ChEBI" id="CHEBI:43474"/>
        <dbReference type="ChEBI" id="CHEBI:57455"/>
        <dbReference type="ChEBI" id="CHEBI:57457"/>
        <dbReference type="ChEBI" id="CHEBI:456216"/>
        <dbReference type="EC" id="6.3.3.2"/>
    </reaction>
</comment>
<evidence type="ECO:0000313" key="6">
    <source>
        <dbReference type="EMBL" id="KTR83221.1"/>
    </source>
</evidence>
<proteinExistence type="inferred from homology"/>
<dbReference type="GO" id="GO:0035999">
    <property type="term" value="P:tetrahydrofolate interconversion"/>
    <property type="evidence" value="ECO:0007669"/>
    <property type="project" value="TreeGrafter"/>
</dbReference>
<evidence type="ECO:0000313" key="7">
    <source>
        <dbReference type="Proteomes" id="UP000070810"/>
    </source>
</evidence>
<keyword evidence="6" id="KW-0436">Ligase</keyword>
<keyword evidence="2 4" id="KW-0547">Nucleotide-binding</keyword>
<dbReference type="InterPro" id="IPR024185">
    <property type="entry name" value="FTHF_cligase-like_sf"/>
</dbReference>
<dbReference type="EMBL" id="LDRK01000087">
    <property type="protein sequence ID" value="KTR83221.1"/>
    <property type="molecule type" value="Genomic_DNA"/>
</dbReference>
<feature type="binding site" evidence="4">
    <location>
        <begin position="136"/>
        <end position="144"/>
    </location>
    <ligand>
        <name>ATP</name>
        <dbReference type="ChEBI" id="CHEBI:30616"/>
    </ligand>
</feature>
<dbReference type="SUPFAM" id="SSF100950">
    <property type="entry name" value="NagB/RpiA/CoA transferase-like"/>
    <property type="match status" value="1"/>
</dbReference>
<dbReference type="InterPro" id="IPR002698">
    <property type="entry name" value="FTHF_cligase"/>
</dbReference>
<accession>A0A147EFP9</accession>
<comment type="similarity">
    <text evidence="1 5">Belongs to the 5-formyltetrahydrofolate cyclo-ligase family.</text>
</comment>
<dbReference type="EC" id="6.3.3.2" evidence="5"/>
<dbReference type="GO" id="GO:0005524">
    <property type="term" value="F:ATP binding"/>
    <property type="evidence" value="ECO:0007669"/>
    <property type="project" value="UniProtKB-KW"/>
</dbReference>
<dbReference type="RefSeq" id="WP_058594460.1">
    <property type="nucleotide sequence ID" value="NZ_LDRK01000087.1"/>
</dbReference>
<evidence type="ECO:0000256" key="5">
    <source>
        <dbReference type="RuleBase" id="RU361279"/>
    </source>
</evidence>
<organism evidence="6 7">
    <name type="scientific">Leucobacter chromiiresistens</name>
    <dbReference type="NCBI Taxonomy" id="1079994"/>
    <lineage>
        <taxon>Bacteria</taxon>
        <taxon>Bacillati</taxon>
        <taxon>Actinomycetota</taxon>
        <taxon>Actinomycetes</taxon>
        <taxon>Micrococcales</taxon>
        <taxon>Microbacteriaceae</taxon>
        <taxon>Leucobacter</taxon>
    </lineage>
</organism>
<dbReference type="Proteomes" id="UP000070810">
    <property type="component" value="Unassembled WGS sequence"/>
</dbReference>
<dbReference type="GO" id="GO:0046872">
    <property type="term" value="F:metal ion binding"/>
    <property type="evidence" value="ECO:0007669"/>
    <property type="project" value="UniProtKB-KW"/>
</dbReference>
<keyword evidence="5" id="KW-0460">Magnesium</keyword>
<dbReference type="PATRIC" id="fig|1079994.3.peg.2432"/>
<dbReference type="GO" id="GO:0030272">
    <property type="term" value="F:5-formyltetrahydrofolate cyclo-ligase activity"/>
    <property type="evidence" value="ECO:0007669"/>
    <property type="project" value="UniProtKB-EC"/>
</dbReference>
<dbReference type="GO" id="GO:0009396">
    <property type="term" value="P:folic acid-containing compound biosynthetic process"/>
    <property type="evidence" value="ECO:0007669"/>
    <property type="project" value="TreeGrafter"/>
</dbReference>
<dbReference type="AlphaFoldDB" id="A0A147EFP9"/>
<dbReference type="PANTHER" id="PTHR23407">
    <property type="entry name" value="ATPASE INHIBITOR/5-FORMYLTETRAHYDROFOLATE CYCLO-LIGASE"/>
    <property type="match status" value="1"/>
</dbReference>
<sequence length="197" mass="20882">MARDARSEKIAVRSAVRARRLGRSAAERARRGAGLAEQLIGLVSAHGARSVTAYAPLTGEPDVNGFLRWAHETGVRVLLPVSLPGHRIAWAVDTGAHVEGLHGIPEPGGPRLETGAAAEVDLLIVPACAVDASGTRLGWGLGYYDRMLGSLDRRPPVYAVVDDEDVYASLPRDAHDVPVTGAVTASRVLRFAPDGER</sequence>
<comment type="cofactor">
    <cofactor evidence="5">
        <name>Mg(2+)</name>
        <dbReference type="ChEBI" id="CHEBI:18420"/>
    </cofactor>
</comment>
<dbReference type="PANTHER" id="PTHR23407:SF1">
    <property type="entry name" value="5-FORMYLTETRAHYDROFOLATE CYCLO-LIGASE"/>
    <property type="match status" value="1"/>
</dbReference>
<name>A0A147EFP9_9MICO</name>
<dbReference type="PIRSF" id="PIRSF006806">
    <property type="entry name" value="FTHF_cligase"/>
    <property type="match status" value="1"/>
</dbReference>
<protein>
    <recommendedName>
        <fullName evidence="5">5-formyltetrahydrofolate cyclo-ligase</fullName>
        <ecNumber evidence="5">6.3.3.2</ecNumber>
    </recommendedName>
</protein>
<evidence type="ECO:0000256" key="2">
    <source>
        <dbReference type="ARBA" id="ARBA00022741"/>
    </source>
</evidence>
<evidence type="ECO:0000256" key="1">
    <source>
        <dbReference type="ARBA" id="ARBA00010638"/>
    </source>
</evidence>
<keyword evidence="3 4" id="KW-0067">ATP-binding</keyword>
<gene>
    <name evidence="6" type="ORF">NS354_10630</name>
</gene>
<feature type="binding site" evidence="4">
    <location>
        <begin position="9"/>
        <end position="13"/>
    </location>
    <ligand>
        <name>ATP</name>
        <dbReference type="ChEBI" id="CHEBI:30616"/>
    </ligand>
</feature>
<keyword evidence="5" id="KW-0479">Metal-binding</keyword>
<evidence type="ECO:0000256" key="3">
    <source>
        <dbReference type="ARBA" id="ARBA00022840"/>
    </source>
</evidence>
<feature type="binding site" evidence="4">
    <location>
        <position position="60"/>
    </location>
    <ligand>
        <name>substrate</name>
    </ligand>
</feature>
<dbReference type="InterPro" id="IPR037171">
    <property type="entry name" value="NagB/RpiA_transferase-like"/>
</dbReference>
<comment type="caution">
    <text evidence="6">The sequence shown here is derived from an EMBL/GenBank/DDBJ whole genome shotgun (WGS) entry which is preliminary data.</text>
</comment>
<reference evidence="6 7" key="1">
    <citation type="journal article" date="2016" name="Front. Microbiol.">
        <title>Genomic Resource of Rice Seed Associated Bacteria.</title>
        <authorList>
            <person name="Midha S."/>
            <person name="Bansal K."/>
            <person name="Sharma S."/>
            <person name="Kumar N."/>
            <person name="Patil P.P."/>
            <person name="Chaudhry V."/>
            <person name="Patil P.B."/>
        </authorList>
    </citation>
    <scope>NUCLEOTIDE SEQUENCE [LARGE SCALE GENOMIC DNA]</scope>
    <source>
        <strain evidence="6 7">NS354</strain>
    </source>
</reference>
<evidence type="ECO:0000256" key="4">
    <source>
        <dbReference type="PIRSR" id="PIRSR006806-1"/>
    </source>
</evidence>
<dbReference type="OrthoDB" id="3242798at2"/>
<dbReference type="Gene3D" id="3.40.50.10420">
    <property type="entry name" value="NagB/RpiA/CoA transferase-like"/>
    <property type="match status" value="1"/>
</dbReference>